<dbReference type="FunFam" id="3.90.226.10:FF:000004">
    <property type="entry name" value="Methylcrotonoyl-CoA carboxylase beta chain"/>
    <property type="match status" value="1"/>
</dbReference>
<dbReference type="AlphaFoldDB" id="A0A150H401"/>
<evidence type="ECO:0000259" key="8">
    <source>
        <dbReference type="PROSITE" id="PS50989"/>
    </source>
</evidence>
<accession>A0A150H401</accession>
<keyword evidence="10" id="KW-1185">Reference proteome</keyword>
<evidence type="ECO:0000256" key="6">
    <source>
        <dbReference type="ARBA" id="ARBA00052347"/>
    </source>
</evidence>
<evidence type="ECO:0000256" key="5">
    <source>
        <dbReference type="ARBA" id="ARBA00031404"/>
    </source>
</evidence>
<dbReference type="FunFam" id="3.90.226.10:FF:000046">
    <property type="entry name" value="Geranyl-CoA carboxylase beta subunit"/>
    <property type="match status" value="1"/>
</dbReference>
<dbReference type="InterPro" id="IPR034733">
    <property type="entry name" value="AcCoA_carboxyl_beta"/>
</dbReference>
<dbReference type="GO" id="GO:0006552">
    <property type="term" value="P:L-leucine catabolic process"/>
    <property type="evidence" value="ECO:0007669"/>
    <property type="project" value="UniProtKB-UniPathway"/>
</dbReference>
<dbReference type="Gene3D" id="3.90.226.10">
    <property type="entry name" value="2-enoyl-CoA Hydratase, Chain A, domain 1"/>
    <property type="match status" value="2"/>
</dbReference>
<dbReference type="Proteomes" id="UP000075714">
    <property type="component" value="Unassembled WGS sequence"/>
</dbReference>
<comment type="pathway">
    <text evidence="2">Amino-acid degradation; L-leucine degradation; (S)-3-hydroxy-3-methylglutaryl-CoA from 3-isovaleryl-CoA: step 2/3.</text>
</comment>
<evidence type="ECO:0000256" key="1">
    <source>
        <dbReference type="ARBA" id="ARBA00006102"/>
    </source>
</evidence>
<comment type="caution">
    <text evidence="9">The sequence shown here is derived from an EMBL/GenBank/DDBJ whole genome shotgun (WGS) entry which is preliminary data.</text>
</comment>
<dbReference type="PROSITE" id="PS50989">
    <property type="entry name" value="COA_CT_CTER"/>
    <property type="match status" value="2"/>
</dbReference>
<dbReference type="PANTHER" id="PTHR22855:SF13">
    <property type="entry name" value="METHYLCROTONOYL-COA CARBOXYLASE BETA CHAIN, MITOCHONDRIAL"/>
    <property type="match status" value="1"/>
</dbReference>
<dbReference type="InterPro" id="IPR029045">
    <property type="entry name" value="ClpP/crotonase-like_dom_sf"/>
</dbReference>
<evidence type="ECO:0000256" key="4">
    <source>
        <dbReference type="ARBA" id="ARBA00031237"/>
    </source>
</evidence>
<name>A0A150H401_GONPE</name>
<dbReference type="EC" id="6.4.1.4" evidence="3"/>
<dbReference type="PROSITE" id="PS50980">
    <property type="entry name" value="COA_CT_NTER"/>
    <property type="match status" value="1"/>
</dbReference>
<dbReference type="STRING" id="33097.A0A150H401"/>
<gene>
    <name evidence="9" type="ORF">GPECTOR_1g714</name>
</gene>
<protein>
    <recommendedName>
        <fullName evidence="3">methylcrotonoyl-CoA carboxylase</fullName>
        <ecNumber evidence="3">6.4.1.4</ecNumber>
    </recommendedName>
    <alternativeName>
        <fullName evidence="5">3-methylcrotonyl-CoA carboxylase 2</fullName>
    </alternativeName>
    <alternativeName>
        <fullName evidence="4">3-methylcrotonyl-CoA:carbon dioxide ligase subunit beta</fullName>
    </alternativeName>
</protein>
<dbReference type="InterPro" id="IPR045190">
    <property type="entry name" value="MCCB/AccD1-like"/>
</dbReference>
<dbReference type="EMBL" id="LSYV01000002">
    <property type="protein sequence ID" value="KXZ56793.1"/>
    <property type="molecule type" value="Genomic_DNA"/>
</dbReference>
<evidence type="ECO:0000313" key="10">
    <source>
        <dbReference type="Proteomes" id="UP000075714"/>
    </source>
</evidence>
<proteinExistence type="inferred from homology"/>
<organism evidence="9 10">
    <name type="scientific">Gonium pectorale</name>
    <name type="common">Green alga</name>
    <dbReference type="NCBI Taxonomy" id="33097"/>
    <lineage>
        <taxon>Eukaryota</taxon>
        <taxon>Viridiplantae</taxon>
        <taxon>Chlorophyta</taxon>
        <taxon>core chlorophytes</taxon>
        <taxon>Chlorophyceae</taxon>
        <taxon>CS clade</taxon>
        <taxon>Chlamydomonadales</taxon>
        <taxon>Volvocaceae</taxon>
        <taxon>Gonium</taxon>
    </lineage>
</organism>
<dbReference type="OrthoDB" id="439921at2759"/>
<dbReference type="InterPro" id="IPR011762">
    <property type="entry name" value="COA_CT_N"/>
</dbReference>
<feature type="domain" description="CoA carboxyltransferase N-terminal" evidence="7">
    <location>
        <begin position="1"/>
        <end position="258"/>
    </location>
</feature>
<dbReference type="SUPFAM" id="SSF52096">
    <property type="entry name" value="ClpP/crotonase"/>
    <property type="match status" value="2"/>
</dbReference>
<dbReference type="InterPro" id="IPR011763">
    <property type="entry name" value="COA_CT_C"/>
</dbReference>
<comment type="similarity">
    <text evidence="1">Belongs to the AccD/PCCB family.</text>
</comment>
<dbReference type="UniPathway" id="UPA00363">
    <property type="reaction ID" value="UER00861"/>
</dbReference>
<dbReference type="Pfam" id="PF01039">
    <property type="entry name" value="Carboxyl_trans"/>
    <property type="match status" value="1"/>
</dbReference>
<comment type="catalytic activity">
    <reaction evidence="6">
        <text>3-methylbut-2-enoyl-CoA + hydrogencarbonate + ATP = 3-methyl-(2E)-glutaconyl-CoA + ADP + phosphate + H(+)</text>
        <dbReference type="Rhea" id="RHEA:13589"/>
        <dbReference type="ChEBI" id="CHEBI:15378"/>
        <dbReference type="ChEBI" id="CHEBI:17544"/>
        <dbReference type="ChEBI" id="CHEBI:30616"/>
        <dbReference type="ChEBI" id="CHEBI:43474"/>
        <dbReference type="ChEBI" id="CHEBI:57344"/>
        <dbReference type="ChEBI" id="CHEBI:57346"/>
        <dbReference type="ChEBI" id="CHEBI:456216"/>
        <dbReference type="EC" id="6.4.1.4"/>
    </reaction>
</comment>
<evidence type="ECO:0000313" key="9">
    <source>
        <dbReference type="EMBL" id="KXZ56793.1"/>
    </source>
</evidence>
<evidence type="ECO:0000259" key="7">
    <source>
        <dbReference type="PROSITE" id="PS50980"/>
    </source>
</evidence>
<evidence type="ECO:0000256" key="2">
    <source>
        <dbReference type="ARBA" id="ARBA00025711"/>
    </source>
</evidence>
<reference evidence="10" key="1">
    <citation type="journal article" date="2016" name="Nat. Commun.">
        <title>The Gonium pectorale genome demonstrates co-option of cell cycle regulation during the evolution of multicellularity.</title>
        <authorList>
            <person name="Hanschen E.R."/>
            <person name="Marriage T.N."/>
            <person name="Ferris P.J."/>
            <person name="Hamaji T."/>
            <person name="Toyoda A."/>
            <person name="Fujiyama A."/>
            <person name="Neme R."/>
            <person name="Noguchi H."/>
            <person name="Minakuchi Y."/>
            <person name="Suzuki M."/>
            <person name="Kawai-Toyooka H."/>
            <person name="Smith D.R."/>
            <person name="Sparks H."/>
            <person name="Anderson J."/>
            <person name="Bakaric R."/>
            <person name="Luria V."/>
            <person name="Karger A."/>
            <person name="Kirschner M.W."/>
            <person name="Durand P.M."/>
            <person name="Michod R.E."/>
            <person name="Nozaki H."/>
            <person name="Olson B.J."/>
        </authorList>
    </citation>
    <scope>NUCLEOTIDE SEQUENCE [LARGE SCALE GENOMIC DNA]</scope>
    <source>
        <strain evidence="10">NIES-2863</strain>
    </source>
</reference>
<dbReference type="GO" id="GO:1905202">
    <property type="term" value="C:methylcrotonoyl-CoA carboxylase complex"/>
    <property type="evidence" value="ECO:0007669"/>
    <property type="project" value="TreeGrafter"/>
</dbReference>
<feature type="domain" description="CoA carboxyltransferase C-terminal" evidence="8">
    <location>
        <begin position="276"/>
        <end position="499"/>
    </location>
</feature>
<dbReference type="GO" id="GO:0005739">
    <property type="term" value="C:mitochondrion"/>
    <property type="evidence" value="ECO:0007669"/>
    <property type="project" value="TreeGrafter"/>
</dbReference>
<feature type="domain" description="CoA carboxyltransferase C-terminal" evidence="8">
    <location>
        <begin position="3"/>
        <end position="266"/>
    </location>
</feature>
<sequence length="518" mass="54162">MAELLRHMADLHRASRAGGGATAIARHHSRGKLLPRERIDLILDEGSPFLELSPLAGHKLYGHEDVPGGGVVTGIGKVAGRLVALVANDATVKAGTYYPITVKKHLRLQEIAAQCRLPCLYLVDSGGANLPRQAEVFPDRDHFGRIFYNQARMSAAGIPQIAVVLGSCTAGGAYVPAMADECVIVRRNGSIFLGGPPLVKAATGEDVSAEELGGADLHCATSGVTDHYAQDEAHALAIARDIVAGLPLPLPAGAAAGGATASEAAAAGGVGRAWREPLFPAGELHGVVPPDPRRPFDVRAVLARLMDGSELDEFKANYGSTLVTGFGSIYGRPVGVVANNGVLFSSSAQKGAAFNITGFMVGRAAEAGGIAKDGAKMVRAVANADVPKVTVVIGGSYGAGNYGMCGRAYSPHFMYTWPNARIGVMGPEQAAGVMAQVESEKHRRKSTEWPAEEEARFRSSMTALYDSQARPEYAGARLWDDGCIDPADTRRVVGLSLAAASANIPAISTASKFGPFRF</sequence>
<evidence type="ECO:0000256" key="3">
    <source>
        <dbReference type="ARBA" id="ARBA00026116"/>
    </source>
</evidence>
<dbReference type="GO" id="GO:0004485">
    <property type="term" value="F:methylcrotonoyl-CoA carboxylase activity"/>
    <property type="evidence" value="ECO:0007669"/>
    <property type="project" value="UniProtKB-EC"/>
</dbReference>
<dbReference type="PANTHER" id="PTHR22855">
    <property type="entry name" value="ACETYL, PROPIONYL, PYRUVATE, AND GLUTACONYL CARBOXYLASE-RELATED"/>
    <property type="match status" value="1"/>
</dbReference>